<comment type="caution">
    <text evidence="1">The sequence shown here is derived from an EMBL/GenBank/DDBJ whole genome shotgun (WGS) entry which is preliminary data.</text>
</comment>
<keyword evidence="2" id="KW-1185">Reference proteome</keyword>
<proteinExistence type="predicted"/>
<dbReference type="AlphaFoldDB" id="A0AAV7JA60"/>
<dbReference type="EMBL" id="JAHXZJ010000001">
    <property type="protein sequence ID" value="KAH0568737.1"/>
    <property type="molecule type" value="Genomic_DNA"/>
</dbReference>
<accession>A0AAV7JA60</accession>
<name>A0AAV7JA60_COTGL</name>
<evidence type="ECO:0000313" key="1">
    <source>
        <dbReference type="EMBL" id="KAH0568737.1"/>
    </source>
</evidence>
<reference evidence="1 2" key="1">
    <citation type="journal article" date="2021" name="J. Hered.">
        <title>A chromosome-level genome assembly of the parasitoid wasp, Cotesia glomerata (Hymenoptera: Braconidae).</title>
        <authorList>
            <person name="Pinto B.J."/>
            <person name="Weis J.J."/>
            <person name="Gamble T."/>
            <person name="Ode P.J."/>
            <person name="Paul R."/>
            <person name="Zaspel J.M."/>
        </authorList>
    </citation>
    <scope>NUCLEOTIDE SEQUENCE [LARGE SCALE GENOMIC DNA]</scope>
    <source>
        <strain evidence="1">CgM1</strain>
    </source>
</reference>
<gene>
    <name evidence="1" type="ORF">KQX54_021427</name>
</gene>
<sequence length="271" mass="30985">MYGMEVYSKGSSGVGGEGKQKPKLNSEVRRHGGSLKCFWGFRTVDAHSTFTTQQQVCILTQIRLARNDFLLSSTGQYDNLNTVIVMCSTYNTKQRRAQRRGETFIVHRAISHDIISSSTSPGRRTKYSLLFIGITVSPWTTRMRRKKGEERDKEKRIFSSIRQRLWLCIWLACSSQVRSEGDSGTGMLGLGLGGDRLRRTKKVTIKNNNNKTLLSASPTYRCSFYLFSAQYYTNVPLNPMTKHENNSLFCFHLPKVFLLVRTLLNLIILQY</sequence>
<organism evidence="1 2">
    <name type="scientific">Cotesia glomerata</name>
    <name type="common">Lepidopteran parasitic wasp</name>
    <name type="synonym">Apanteles glomeratus</name>
    <dbReference type="NCBI Taxonomy" id="32391"/>
    <lineage>
        <taxon>Eukaryota</taxon>
        <taxon>Metazoa</taxon>
        <taxon>Ecdysozoa</taxon>
        <taxon>Arthropoda</taxon>
        <taxon>Hexapoda</taxon>
        <taxon>Insecta</taxon>
        <taxon>Pterygota</taxon>
        <taxon>Neoptera</taxon>
        <taxon>Endopterygota</taxon>
        <taxon>Hymenoptera</taxon>
        <taxon>Apocrita</taxon>
        <taxon>Ichneumonoidea</taxon>
        <taxon>Braconidae</taxon>
        <taxon>Microgastrinae</taxon>
        <taxon>Cotesia</taxon>
    </lineage>
</organism>
<protein>
    <submittedName>
        <fullName evidence="1">Uncharacterized protein</fullName>
    </submittedName>
</protein>
<evidence type="ECO:0000313" key="2">
    <source>
        <dbReference type="Proteomes" id="UP000826195"/>
    </source>
</evidence>
<dbReference type="Proteomes" id="UP000826195">
    <property type="component" value="Unassembled WGS sequence"/>
</dbReference>